<dbReference type="Gene3D" id="3.60.15.10">
    <property type="entry name" value="Ribonuclease Z/Hydroxyacylglutathione hydrolase-like"/>
    <property type="match status" value="1"/>
</dbReference>
<dbReference type="SMART" id="SM00849">
    <property type="entry name" value="Lactamase_B"/>
    <property type="match status" value="1"/>
</dbReference>
<dbReference type="InterPro" id="IPR036866">
    <property type="entry name" value="RibonucZ/Hydroxyglut_hydro"/>
</dbReference>
<comment type="caution">
    <text evidence="2">The sequence shown here is derived from an EMBL/GenBank/DDBJ whole genome shotgun (WGS) entry which is preliminary data.</text>
</comment>
<evidence type="ECO:0000259" key="1">
    <source>
        <dbReference type="SMART" id="SM00849"/>
    </source>
</evidence>
<dbReference type="InterPro" id="IPR036388">
    <property type="entry name" value="WH-like_DNA-bd_sf"/>
</dbReference>
<dbReference type="InterPro" id="IPR001279">
    <property type="entry name" value="Metallo-B-lactamas"/>
</dbReference>
<reference evidence="2 3" key="1">
    <citation type="submission" date="2020-07" db="EMBL/GenBank/DDBJ databases">
        <title>Sequencing the genomes of 1000 actinobacteria strains.</title>
        <authorList>
            <person name="Klenk H.-P."/>
        </authorList>
    </citation>
    <scope>NUCLEOTIDE SEQUENCE [LARGE SCALE GENOMIC DNA]</scope>
    <source>
        <strain evidence="2 3">DSM 26341</strain>
    </source>
</reference>
<proteinExistence type="predicted"/>
<dbReference type="PANTHER" id="PTHR23131">
    <property type="entry name" value="ENDORIBONUCLEASE LACTB2"/>
    <property type="match status" value="1"/>
</dbReference>
<feature type="domain" description="Metallo-beta-lactamase" evidence="1">
    <location>
        <begin position="43"/>
        <end position="258"/>
    </location>
</feature>
<gene>
    <name evidence="2" type="ORF">BJY26_001572</name>
</gene>
<dbReference type="Pfam" id="PF00753">
    <property type="entry name" value="Lactamase_B"/>
    <property type="match status" value="1"/>
</dbReference>
<keyword evidence="2" id="KW-0378">Hydrolase</keyword>
<protein>
    <submittedName>
        <fullName evidence="2">Glyoxylase-like metal-dependent hydrolase (Beta-lactamase superfamily II)</fullName>
    </submittedName>
</protein>
<dbReference type="InterPro" id="IPR050662">
    <property type="entry name" value="Sec-metab_biosynth-thioest"/>
</dbReference>
<keyword evidence="3" id="KW-1185">Reference proteome</keyword>
<name>A0A7Z0AD62_9MICO</name>
<dbReference type="Proteomes" id="UP000539111">
    <property type="component" value="Unassembled WGS sequence"/>
</dbReference>
<accession>A0A7Z0AD62</accession>
<evidence type="ECO:0000313" key="2">
    <source>
        <dbReference type="EMBL" id="NYI67266.1"/>
    </source>
</evidence>
<evidence type="ECO:0000313" key="3">
    <source>
        <dbReference type="Proteomes" id="UP000539111"/>
    </source>
</evidence>
<organism evidence="2 3">
    <name type="scientific">Spelaeicoccus albus</name>
    <dbReference type="NCBI Taxonomy" id="1280376"/>
    <lineage>
        <taxon>Bacteria</taxon>
        <taxon>Bacillati</taxon>
        <taxon>Actinomycetota</taxon>
        <taxon>Actinomycetes</taxon>
        <taxon>Micrococcales</taxon>
        <taxon>Brevibacteriaceae</taxon>
        <taxon>Spelaeicoccus</taxon>
    </lineage>
</organism>
<dbReference type="Gene3D" id="1.10.10.10">
    <property type="entry name" value="Winged helix-like DNA-binding domain superfamily/Winged helix DNA-binding domain"/>
    <property type="match status" value="1"/>
</dbReference>
<dbReference type="SUPFAM" id="SSF56281">
    <property type="entry name" value="Metallo-hydrolase/oxidoreductase"/>
    <property type="match status" value="1"/>
</dbReference>
<dbReference type="RefSeq" id="WP_179427125.1">
    <property type="nucleotide sequence ID" value="NZ_JACBZP010000001.1"/>
</dbReference>
<sequence length="350" mass="38094">MSIHVTGTAQKRAWADKVMPPVERVREHVWSVPVDFHGSPVRYTSCYLVTNDAGHCVVIDPGWDSRHGWGQFTDGLATAGIALSSVVGVVSTHLHPDHLGMVKRLVDETGAWFGMHPADAEVLDGGFDAVDEARATDRAWLDSFGVPDSWLDALTAQSAIVELLSNLARPTVLLNDGDELQLPGRRLRVIATPGHTAGHICLVDDDSEVIFTGDHVLPRITPNVGLSSLDTGRNPLREYFSSLEPMPLWDGFEVCPAHEYRFTGLAERAEQLALHHEERAGEILAVLAGRDATVWQIAENISWSRGWSSLDGLNLRSALAETGAHVEYLAGTGKVDWTAANGSPRVARLL</sequence>
<dbReference type="GO" id="GO:0016787">
    <property type="term" value="F:hydrolase activity"/>
    <property type="evidence" value="ECO:0007669"/>
    <property type="project" value="UniProtKB-KW"/>
</dbReference>
<dbReference type="EMBL" id="JACBZP010000001">
    <property type="protein sequence ID" value="NYI67266.1"/>
    <property type="molecule type" value="Genomic_DNA"/>
</dbReference>
<dbReference type="AlphaFoldDB" id="A0A7Z0AD62"/>
<dbReference type="PANTHER" id="PTHR23131:SF4">
    <property type="entry name" value="METALLO-BETA-LACTAMASE SUPERFAMILY POTEIN"/>
    <property type="match status" value="1"/>
</dbReference>